<dbReference type="Proteomes" id="UP000183788">
    <property type="component" value="Unassembled WGS sequence"/>
</dbReference>
<evidence type="ECO:0000313" key="2">
    <source>
        <dbReference type="EMBL" id="WQG91540.1"/>
    </source>
</evidence>
<reference evidence="1 3" key="1">
    <citation type="submission" date="2016-11" db="EMBL/GenBank/DDBJ databases">
        <authorList>
            <person name="Jaros S."/>
            <person name="Januszkiewicz K."/>
            <person name="Wedrychowicz H."/>
        </authorList>
    </citation>
    <scope>NUCLEOTIDE SEQUENCE [LARGE SCALE GENOMIC DNA]</scope>
    <source>
        <strain evidence="1 3">DSM 784</strain>
    </source>
</reference>
<evidence type="ECO:0000313" key="1">
    <source>
        <dbReference type="EMBL" id="SFW24690.1"/>
    </source>
</evidence>
<evidence type="ECO:0000313" key="4">
    <source>
        <dbReference type="Proteomes" id="UP001326715"/>
    </source>
</evidence>
<dbReference type="Proteomes" id="UP001326715">
    <property type="component" value="Chromosome"/>
</dbReference>
<reference evidence="2 4" key="2">
    <citation type="submission" date="2023-11" db="EMBL/GenBank/DDBJ databases">
        <title>MicrobeMod: A computational toolkit for identifying prokaryotic methylation and restriction-modification with nanopore sequencing.</title>
        <authorList>
            <person name="Crits-Christoph A."/>
            <person name="Kang S.C."/>
            <person name="Lee H."/>
            <person name="Ostrov N."/>
        </authorList>
    </citation>
    <scope>NUCLEOTIDE SEQUENCE [LARGE SCALE GENOMIC DNA]</scope>
    <source>
        <strain evidence="2 4">ATCC 23090</strain>
    </source>
</reference>
<dbReference type="OrthoDB" id="610929at2"/>
<sequence length="344" mass="38713">MNPIRIIIVLLLLANESRAQELTSKFTAVEVNLDGVFNTFKQGDSCVVTAPDGFSSKSVFIDARAGVNDSVKTYRINVQTPGLTKLAVEDVQKYDTCYVRKYRYRFPVTMQVMDKSGTLLRSVTVVQDDVEFSSLVDSAFLSGTGKRSWSFQPFMHDTTCLAWTTEHEAKIEKRLAENAWDDACERIRDILDAGYGSTMYTKNGYNIYLIKSPAAEQIELQELCKRMQKTINTWGPLAIRLNGDRQAKLGKMADEFVSASKKTGLPENLRFLCLYNASVCALLSGQGDKAVEYYNGYIKINQKAGVPIRLANNPDADAWRKYNYRSLLLHASNNEPLNIPYITE</sequence>
<dbReference type="EMBL" id="FPIZ01000002">
    <property type="protein sequence ID" value="SFW24690.1"/>
    <property type="molecule type" value="Genomic_DNA"/>
</dbReference>
<organism evidence="1 3">
    <name type="scientific">Chitinophaga sancti</name>
    <dbReference type="NCBI Taxonomy" id="1004"/>
    <lineage>
        <taxon>Bacteria</taxon>
        <taxon>Pseudomonadati</taxon>
        <taxon>Bacteroidota</taxon>
        <taxon>Chitinophagia</taxon>
        <taxon>Chitinophagales</taxon>
        <taxon>Chitinophagaceae</taxon>
        <taxon>Chitinophaga</taxon>
    </lineage>
</organism>
<accession>A0A1K1MNE6</accession>
<protein>
    <submittedName>
        <fullName evidence="1">Uncharacterized protein</fullName>
    </submittedName>
</protein>
<gene>
    <name evidence="1" type="ORF">SAMN05661012_00732</name>
    <name evidence="2" type="ORF">SR876_08505</name>
</gene>
<name>A0A1K1MNE6_9BACT</name>
<keyword evidence="4" id="KW-1185">Reference proteome</keyword>
<dbReference type="STRING" id="1004.SAMN05661012_00732"/>
<proteinExistence type="predicted"/>
<dbReference type="RefSeq" id="WP_072357246.1">
    <property type="nucleotide sequence ID" value="NZ_CP139972.1"/>
</dbReference>
<evidence type="ECO:0000313" key="3">
    <source>
        <dbReference type="Proteomes" id="UP000183788"/>
    </source>
</evidence>
<dbReference type="EMBL" id="CP140154">
    <property type="protein sequence ID" value="WQG91540.1"/>
    <property type="molecule type" value="Genomic_DNA"/>
</dbReference>
<dbReference type="AlphaFoldDB" id="A0A1K1MNE6"/>